<comment type="caution">
    <text evidence="2">The sequence shown here is derived from an EMBL/GenBank/DDBJ whole genome shotgun (WGS) entry which is preliminary data.</text>
</comment>
<gene>
    <name evidence="1" type="ORF">TWF102_000170</name>
    <name evidence="2" type="ORF">TWF703_009077</name>
</gene>
<dbReference type="AlphaFoldDB" id="A0A7C8JVX1"/>
<organism evidence="2 4">
    <name type="scientific">Orbilia oligospora</name>
    <name type="common">Nematode-trapping fungus</name>
    <name type="synonym">Arthrobotrys oligospora</name>
    <dbReference type="NCBI Taxonomy" id="2813651"/>
    <lineage>
        <taxon>Eukaryota</taxon>
        <taxon>Fungi</taxon>
        <taxon>Dikarya</taxon>
        <taxon>Ascomycota</taxon>
        <taxon>Pezizomycotina</taxon>
        <taxon>Orbiliomycetes</taxon>
        <taxon>Orbiliales</taxon>
        <taxon>Orbiliaceae</taxon>
        <taxon>Orbilia</taxon>
    </lineage>
</organism>
<dbReference type="Proteomes" id="UP000480548">
    <property type="component" value="Unassembled WGS sequence"/>
</dbReference>
<evidence type="ECO:0000313" key="2">
    <source>
        <dbReference type="EMBL" id="KAF3129047.1"/>
    </source>
</evidence>
<dbReference type="EMBL" id="WIQW01000001">
    <property type="protein sequence ID" value="KAF3113514.1"/>
    <property type="molecule type" value="Genomic_DNA"/>
</dbReference>
<proteinExistence type="predicted"/>
<name>A0A7C8JVX1_ORBOL</name>
<protein>
    <recommendedName>
        <fullName evidence="5">ATPase AAA-type core domain-containing protein</fullName>
    </recommendedName>
</protein>
<accession>A0A7C8JVX1</accession>
<evidence type="ECO:0000313" key="4">
    <source>
        <dbReference type="Proteomes" id="UP000480548"/>
    </source>
</evidence>
<evidence type="ECO:0000313" key="1">
    <source>
        <dbReference type="EMBL" id="KAF3113514.1"/>
    </source>
</evidence>
<reference evidence="3 4" key="1">
    <citation type="submission" date="2019-06" db="EMBL/GenBank/DDBJ databases">
        <authorList>
            <person name="Palmer J.M."/>
        </authorList>
    </citation>
    <scope>NUCLEOTIDE SEQUENCE [LARGE SCALE GENOMIC DNA]</scope>
    <source>
        <strain evidence="1 3">TWF102</strain>
        <strain evidence="2 4">TWF703</strain>
    </source>
</reference>
<dbReference type="Proteomes" id="UP000475325">
    <property type="component" value="Unassembled WGS sequence"/>
</dbReference>
<sequence length="122" mass="13854">MSVPLVLLIDALDECKDRTRGSGSGPGFDVMEERSEIEIVIDLLSRMKELRVGRGFMGVRVFLTSRPELSISHTFHIMSPGSYRRIDLQDMDPKTIKNDISMFLRREFENIPGARSLKLAGR</sequence>
<evidence type="ECO:0008006" key="5">
    <source>
        <dbReference type="Google" id="ProtNLM"/>
    </source>
</evidence>
<evidence type="ECO:0000313" key="3">
    <source>
        <dbReference type="Proteomes" id="UP000475325"/>
    </source>
</evidence>
<dbReference type="EMBL" id="WIQZ01000065">
    <property type="protein sequence ID" value="KAF3129047.1"/>
    <property type="molecule type" value="Genomic_DNA"/>
</dbReference>